<dbReference type="PROSITE" id="PS51375">
    <property type="entry name" value="PPR"/>
    <property type="match status" value="2"/>
</dbReference>
<evidence type="ECO:0008006" key="4">
    <source>
        <dbReference type="Google" id="ProtNLM"/>
    </source>
</evidence>
<dbReference type="InterPro" id="IPR002885">
    <property type="entry name" value="PPR_rpt"/>
</dbReference>
<proteinExistence type="predicted"/>
<evidence type="ECO:0000313" key="2">
    <source>
        <dbReference type="EMBL" id="KAK5200521.1"/>
    </source>
</evidence>
<sequence>LIQRKSETAPPITQRTIYLLLLRCREEQAGLLHRTLVSNGVYLHWNTLLHFASSFAKTGYYDSALDVLNDAALRAYYNEQGKVDVNSQAFLSVCATVLRRSAAEEGGYHSSSRIIATLMEMGVQLNVQLYSIVILNAVEAGDFNTAFRIFDLLKANKVEPNHFTYAILLKGWRDSRDPEALHVIIEDAKGTLGDRIDAVLATEILHCLYLHHKDHNPSSYFAILLQAYREFFDLRTLARLGIVSADYSATFSQPGRSKKMEPLPATLGIMLVSELQSPTGDREEKERELHRLYANFRQSVEQGYPAIGVLAETDHTYNAFLMAFGRHVRLLSHLPQIVRDMTLPLPPTARVRTHGKTTRPIQPCQPTVQTFSILMESFAYHDQVVAAEKVLELMQQRGVEPNQVTWNTLITGYARTQDIEGTVHAMKRMEMQKLDVDQWTLEGVGKIRDREALMT</sequence>
<protein>
    <recommendedName>
        <fullName evidence="4">Pentacotripeptide-repeat region of PRORP domain-containing protein</fullName>
    </recommendedName>
</protein>
<evidence type="ECO:0000256" key="1">
    <source>
        <dbReference type="PROSITE-ProRule" id="PRU00708"/>
    </source>
</evidence>
<accession>A0ABR0LP20</accession>
<name>A0ABR0LP20_9PEZI</name>
<dbReference type="InterPro" id="IPR011990">
    <property type="entry name" value="TPR-like_helical_dom_sf"/>
</dbReference>
<dbReference type="Proteomes" id="UP001357485">
    <property type="component" value="Unassembled WGS sequence"/>
</dbReference>
<comment type="caution">
    <text evidence="2">The sequence shown here is derived from an EMBL/GenBank/DDBJ whole genome shotgun (WGS) entry which is preliminary data.</text>
</comment>
<dbReference type="PANTHER" id="PTHR47938">
    <property type="entry name" value="RESPIRATORY COMPLEX I CHAPERONE (CIA84), PUTATIVE (AFU_ORTHOLOGUE AFUA_2G06020)-RELATED"/>
    <property type="match status" value="1"/>
</dbReference>
<evidence type="ECO:0000313" key="3">
    <source>
        <dbReference type="Proteomes" id="UP001357485"/>
    </source>
</evidence>
<dbReference type="Pfam" id="PF13041">
    <property type="entry name" value="PPR_2"/>
    <property type="match status" value="2"/>
</dbReference>
<keyword evidence="3" id="KW-1185">Reference proteome</keyword>
<organism evidence="2 3">
    <name type="scientific">Cryomyces antarcticus</name>
    <dbReference type="NCBI Taxonomy" id="329879"/>
    <lineage>
        <taxon>Eukaryota</taxon>
        <taxon>Fungi</taxon>
        <taxon>Dikarya</taxon>
        <taxon>Ascomycota</taxon>
        <taxon>Pezizomycotina</taxon>
        <taxon>Dothideomycetes</taxon>
        <taxon>Dothideomycetes incertae sedis</taxon>
        <taxon>Cryomyces</taxon>
    </lineage>
</organism>
<feature type="repeat" description="PPR" evidence="1">
    <location>
        <begin position="367"/>
        <end position="401"/>
    </location>
</feature>
<reference evidence="2 3" key="1">
    <citation type="submission" date="2023-08" db="EMBL/GenBank/DDBJ databases">
        <title>Black Yeasts Isolated from many extreme environments.</title>
        <authorList>
            <person name="Coleine C."/>
            <person name="Stajich J.E."/>
            <person name="Selbmann L."/>
        </authorList>
    </citation>
    <scope>NUCLEOTIDE SEQUENCE [LARGE SCALE GENOMIC DNA]</scope>
    <source>
        <strain evidence="2 3">CCFEE 536</strain>
    </source>
</reference>
<feature type="repeat" description="PPR" evidence="1">
    <location>
        <begin position="402"/>
        <end position="436"/>
    </location>
</feature>
<feature type="non-terminal residue" evidence="2">
    <location>
        <position position="455"/>
    </location>
</feature>
<gene>
    <name evidence="2" type="ORF">LTR16_005870</name>
</gene>
<dbReference type="Gene3D" id="1.25.40.10">
    <property type="entry name" value="Tetratricopeptide repeat domain"/>
    <property type="match status" value="2"/>
</dbReference>
<dbReference type="NCBIfam" id="TIGR00756">
    <property type="entry name" value="PPR"/>
    <property type="match status" value="3"/>
</dbReference>
<dbReference type="EMBL" id="JAVRRA010017425">
    <property type="protein sequence ID" value="KAK5200521.1"/>
    <property type="molecule type" value="Genomic_DNA"/>
</dbReference>
<feature type="non-terminal residue" evidence="2">
    <location>
        <position position="1"/>
    </location>
</feature>